<dbReference type="InterPro" id="IPR044479">
    <property type="entry name" value="LGALDH-like"/>
</dbReference>
<evidence type="ECO:0000313" key="3">
    <source>
        <dbReference type="Proteomes" id="UP000786811"/>
    </source>
</evidence>
<comment type="caution">
    <text evidence="2">The sequence shown here is derived from an EMBL/GenBank/DDBJ whole genome shotgun (WGS) entry which is preliminary data.</text>
</comment>
<feature type="domain" description="NADP-dependent oxidoreductase" evidence="1">
    <location>
        <begin position="126"/>
        <end position="409"/>
    </location>
</feature>
<reference evidence="2" key="1">
    <citation type="submission" date="2021-04" db="EMBL/GenBank/DDBJ databases">
        <authorList>
            <person name="Chebbi M.A.C M."/>
        </authorList>
    </citation>
    <scope>NUCLEOTIDE SEQUENCE</scope>
</reference>
<dbReference type="AlphaFoldDB" id="A0A8J2HP96"/>
<name>A0A8J2HP96_COTCN</name>
<dbReference type="GO" id="GO:0010349">
    <property type="term" value="F:L-galactose dehydrogenase activity"/>
    <property type="evidence" value="ECO:0007669"/>
    <property type="project" value="InterPro"/>
</dbReference>
<dbReference type="InterPro" id="IPR023210">
    <property type="entry name" value="NADP_OxRdtase_dom"/>
</dbReference>
<gene>
    <name evidence="2" type="ORF">HICCMSTLAB_LOCUS11613</name>
</gene>
<dbReference type="PANTHER" id="PTHR42686:SF1">
    <property type="entry name" value="GH17980P-RELATED"/>
    <property type="match status" value="1"/>
</dbReference>
<dbReference type="Gene3D" id="3.20.20.100">
    <property type="entry name" value="NADP-dependent oxidoreductase domain"/>
    <property type="match status" value="2"/>
</dbReference>
<dbReference type="FunFam" id="3.20.20.100:FF:000011">
    <property type="entry name" value="Aldo/keto reductase"/>
    <property type="match status" value="1"/>
</dbReference>
<dbReference type="Proteomes" id="UP000786811">
    <property type="component" value="Unassembled WGS sequence"/>
</dbReference>
<dbReference type="EMBL" id="CAJNRD030001123">
    <property type="protein sequence ID" value="CAG5103645.1"/>
    <property type="molecule type" value="Genomic_DNA"/>
</dbReference>
<dbReference type="InterPro" id="IPR020471">
    <property type="entry name" value="AKR"/>
</dbReference>
<dbReference type="Pfam" id="PF00248">
    <property type="entry name" value="Aldo_ket_red"/>
    <property type="match status" value="1"/>
</dbReference>
<accession>A0A8J2HP96</accession>
<dbReference type="PANTHER" id="PTHR42686">
    <property type="entry name" value="GH17980P-RELATED"/>
    <property type="match status" value="1"/>
</dbReference>
<evidence type="ECO:0000313" key="2">
    <source>
        <dbReference type="EMBL" id="CAG5103645.1"/>
    </source>
</evidence>
<dbReference type="GO" id="GO:0005829">
    <property type="term" value="C:cytosol"/>
    <property type="evidence" value="ECO:0007669"/>
    <property type="project" value="TreeGrafter"/>
</dbReference>
<evidence type="ECO:0000259" key="1">
    <source>
        <dbReference type="Pfam" id="PF00248"/>
    </source>
</evidence>
<proteinExistence type="predicted"/>
<dbReference type="CDD" id="cd19163">
    <property type="entry name" value="AKR_galDH"/>
    <property type="match status" value="1"/>
</dbReference>
<sequence>MKSNVNIGCILNYARHTLIDQTLLEYIPFFKEHNVGVINGATIAMRLLTNADPPEWNPADDQIKKTCREAADEYCKKNGSDLARLAIWFSMQANLPPTYVEGFHDLEAVKSMKYLPLGKTGMMVSKLSFGGGPLGCHFGTYDEDEAIETIRQAIRQGINYIDTGYWYGQGHSEITIGKALKGIPRKAYYIATKVGRYELDYQNMFDFSIEKTRENLKKSLERLQVDYVDVIQVHDIEFAPSLDIIITQTLPELSRQVASGKARHIGITGYPISVLKECISKSNISIECILTYTRYTLIDQTLLEYIPFFKEHNIGIINAAAVSMRLLTNQSPPEWHPADDKIKKTCREAAEYCKKSGSDLARLAIWFSMQCDDVATNLIGIQNMEQLKANIDIANNDISDKELQLLDNLQKNFFSKIKGSHWEGKEIKAYQAALDKLKK</sequence>
<dbReference type="InterPro" id="IPR036812">
    <property type="entry name" value="NAD(P)_OxRdtase_dom_sf"/>
</dbReference>
<keyword evidence="3" id="KW-1185">Reference proteome</keyword>
<dbReference type="SUPFAM" id="SSF51430">
    <property type="entry name" value="NAD(P)-linked oxidoreductase"/>
    <property type="match status" value="2"/>
</dbReference>
<protein>
    <submittedName>
        <fullName evidence="2">Similar to LGALDH: L-galactose dehydrogenase (Arabidopsis thaliana)</fullName>
    </submittedName>
</protein>
<dbReference type="OrthoDB" id="48988at2759"/>
<organism evidence="2 3">
    <name type="scientific">Cotesia congregata</name>
    <name type="common">Parasitoid wasp</name>
    <name type="synonym">Apanteles congregatus</name>
    <dbReference type="NCBI Taxonomy" id="51543"/>
    <lineage>
        <taxon>Eukaryota</taxon>
        <taxon>Metazoa</taxon>
        <taxon>Ecdysozoa</taxon>
        <taxon>Arthropoda</taxon>
        <taxon>Hexapoda</taxon>
        <taxon>Insecta</taxon>
        <taxon>Pterygota</taxon>
        <taxon>Neoptera</taxon>
        <taxon>Endopterygota</taxon>
        <taxon>Hymenoptera</taxon>
        <taxon>Apocrita</taxon>
        <taxon>Ichneumonoidea</taxon>
        <taxon>Braconidae</taxon>
        <taxon>Microgastrinae</taxon>
        <taxon>Cotesia</taxon>
    </lineage>
</organism>